<keyword evidence="1" id="KW-1133">Transmembrane helix</keyword>
<proteinExistence type="predicted"/>
<organism evidence="2 3">
    <name type="scientific">Candidatus Magasanikbacteria bacterium GW2011_GWA2_46_17</name>
    <dbReference type="NCBI Taxonomy" id="1619042"/>
    <lineage>
        <taxon>Bacteria</taxon>
        <taxon>Candidatus Magasanikiibacteriota</taxon>
    </lineage>
</organism>
<keyword evidence="1" id="KW-0472">Membrane</keyword>
<protein>
    <submittedName>
        <fullName evidence="2">Uncharacterized protein</fullName>
    </submittedName>
</protein>
<sequence>MLSHPIEVLLERLKTQKSLTHAAPDDTPINVNRLTEKAGAAYEKLRYLVDYKDERHIRRSAIERIIKRKIIFEGGEDIGLSLIQELIAGRYLPNNAIPESSANDVERIIRKYQTLERHLPPDFKREPRARNILISLMGSEIEEFFFPNNEDDFVVDAFYQNIVDSVRVDAPLEESFIRTQILIACYRSLLNTDDETLRYKLWLKQMPDEWHTLEDESTLANIASHGKEIWNGIRTALTDPLSFRLLPKLTNYAIYFSIIREVIRAYGAESERILSDHEGLRRFTRDFLEKNYKRQFTKARGSAVRAVFYIFLTKMLLAIALEVPYQIYFLKGVEYIPIGTNIIFHPLLLLVITISVRKLDDENTKAIEKGVNNVLSGENVKLIKINPKQTGFFNSLFLLVYSAMFLVVFGAIVFALEKLHFSPVSIFLFLCFLTLISYFALRIRHSANRWKVSREDTRTLALAFNLFALPIVRAGRWLSRKFSSINLFVFVLDFIIETPFKLLLHFSDTFVSFLREKQEDVY</sequence>
<name>A0A0G1R779_9BACT</name>
<gene>
    <name evidence="2" type="ORF">UX39_C0015G0011</name>
</gene>
<reference evidence="2 3" key="1">
    <citation type="journal article" date="2015" name="Nature">
        <title>rRNA introns, odd ribosomes, and small enigmatic genomes across a large radiation of phyla.</title>
        <authorList>
            <person name="Brown C.T."/>
            <person name="Hug L.A."/>
            <person name="Thomas B.C."/>
            <person name="Sharon I."/>
            <person name="Castelle C.J."/>
            <person name="Singh A."/>
            <person name="Wilkins M.J."/>
            <person name="Williams K.H."/>
            <person name="Banfield J.F."/>
        </authorList>
    </citation>
    <scope>NUCLEOTIDE SEQUENCE [LARGE SCALE GENOMIC DNA]</scope>
</reference>
<keyword evidence="1" id="KW-0812">Transmembrane</keyword>
<dbReference type="EMBL" id="LCMA01000015">
    <property type="protein sequence ID" value="KKU25943.1"/>
    <property type="molecule type" value="Genomic_DNA"/>
</dbReference>
<feature type="transmembrane region" description="Helical" evidence="1">
    <location>
        <begin position="335"/>
        <end position="356"/>
    </location>
</feature>
<dbReference type="Proteomes" id="UP000034175">
    <property type="component" value="Unassembled WGS sequence"/>
</dbReference>
<feature type="transmembrane region" description="Helical" evidence="1">
    <location>
        <begin position="303"/>
        <end position="323"/>
    </location>
</feature>
<feature type="transmembrane region" description="Helical" evidence="1">
    <location>
        <begin position="485"/>
        <end position="504"/>
    </location>
</feature>
<accession>A0A0G1R779</accession>
<dbReference type="AlphaFoldDB" id="A0A0G1R779"/>
<evidence type="ECO:0000313" key="3">
    <source>
        <dbReference type="Proteomes" id="UP000034175"/>
    </source>
</evidence>
<comment type="caution">
    <text evidence="2">The sequence shown here is derived from an EMBL/GenBank/DDBJ whole genome shotgun (WGS) entry which is preliminary data.</text>
</comment>
<feature type="transmembrane region" description="Helical" evidence="1">
    <location>
        <begin position="421"/>
        <end position="441"/>
    </location>
</feature>
<evidence type="ECO:0000256" key="1">
    <source>
        <dbReference type="SAM" id="Phobius"/>
    </source>
</evidence>
<evidence type="ECO:0000313" key="2">
    <source>
        <dbReference type="EMBL" id="KKU25943.1"/>
    </source>
</evidence>
<feature type="transmembrane region" description="Helical" evidence="1">
    <location>
        <begin position="391"/>
        <end position="415"/>
    </location>
</feature>